<dbReference type="GO" id="GO:0005576">
    <property type="term" value="C:extracellular region"/>
    <property type="evidence" value="ECO:0007669"/>
    <property type="project" value="TreeGrafter"/>
</dbReference>
<dbReference type="PANTHER" id="PTHR30582:SF24">
    <property type="entry name" value="L,D-TRANSPEPTIDASE ERFK_SRFK-RELATED"/>
    <property type="match status" value="1"/>
</dbReference>
<sequence length="219" mass="23170">MPDLSRRALLAGLALVPVAGCVMSDEPPELQPVDYGTVFDGGRTIPGVLPEELPVSQRRRLVDYDPELEAGRIVIDPDEGALYLTLRGPYALRYSIAVGRDALGYHGETEIFEMEEWPLTQPSVPGMPMAAPAAMPAAPAGTVAADDGAMPAPAGPSYPLGARSLALRSMASATDRGIRIHGTPLSSTGTPSSAGYRMINQEIIDLYSRVTIGTRVSIL</sequence>
<keyword evidence="8 9" id="KW-0961">Cell wall biogenesis/degradation</keyword>
<dbReference type="PANTHER" id="PTHR30582">
    <property type="entry name" value="L,D-TRANSPEPTIDASE"/>
    <property type="match status" value="1"/>
</dbReference>
<comment type="similarity">
    <text evidence="2">Belongs to the YkuD family.</text>
</comment>
<evidence type="ECO:0000259" key="10">
    <source>
        <dbReference type="PROSITE" id="PS52029"/>
    </source>
</evidence>
<proteinExistence type="inferred from homology"/>
<gene>
    <name evidence="11" type="ORF">C4N9_07310</name>
</gene>
<comment type="pathway">
    <text evidence="1 9">Cell wall biogenesis; peptidoglycan biosynthesis.</text>
</comment>
<dbReference type="GO" id="GO:0071555">
    <property type="term" value="P:cell wall organization"/>
    <property type="evidence" value="ECO:0007669"/>
    <property type="project" value="UniProtKB-UniRule"/>
</dbReference>
<keyword evidence="12" id="KW-1185">Reference proteome</keyword>
<dbReference type="InterPro" id="IPR038063">
    <property type="entry name" value="Transpep_catalytic_dom"/>
</dbReference>
<dbReference type="UniPathway" id="UPA00219"/>
<evidence type="ECO:0000256" key="2">
    <source>
        <dbReference type="ARBA" id="ARBA00005992"/>
    </source>
</evidence>
<dbReference type="GO" id="GO:0071972">
    <property type="term" value="F:peptidoglycan L,D-transpeptidase activity"/>
    <property type="evidence" value="ECO:0007669"/>
    <property type="project" value="TreeGrafter"/>
</dbReference>
<evidence type="ECO:0000256" key="5">
    <source>
        <dbReference type="ARBA" id="ARBA00022801"/>
    </source>
</evidence>
<name>A0A2U2CCD2_9RHOB</name>
<keyword evidence="5" id="KW-0378">Hydrolase</keyword>
<dbReference type="InterPro" id="IPR005490">
    <property type="entry name" value="LD_TPept_cat_dom"/>
</dbReference>
<evidence type="ECO:0000313" key="12">
    <source>
        <dbReference type="Proteomes" id="UP000244940"/>
    </source>
</evidence>
<dbReference type="Pfam" id="PF03734">
    <property type="entry name" value="YkuD"/>
    <property type="match status" value="1"/>
</dbReference>
<evidence type="ECO:0000256" key="9">
    <source>
        <dbReference type="PROSITE-ProRule" id="PRU01373"/>
    </source>
</evidence>
<protein>
    <recommendedName>
        <fullName evidence="10">L,D-TPase catalytic domain-containing protein</fullName>
    </recommendedName>
</protein>
<keyword evidence="3" id="KW-0328">Glycosyltransferase</keyword>
<keyword evidence="4" id="KW-0808">Transferase</keyword>
<dbReference type="AlphaFoldDB" id="A0A2U2CCD2"/>
<evidence type="ECO:0000256" key="4">
    <source>
        <dbReference type="ARBA" id="ARBA00022679"/>
    </source>
</evidence>
<evidence type="ECO:0000256" key="3">
    <source>
        <dbReference type="ARBA" id="ARBA00022676"/>
    </source>
</evidence>
<evidence type="ECO:0000256" key="7">
    <source>
        <dbReference type="ARBA" id="ARBA00022984"/>
    </source>
</evidence>
<reference evidence="11 12" key="1">
    <citation type="submission" date="2018-05" db="EMBL/GenBank/DDBJ databases">
        <title>Pararhodobacter marina sp. nov., isolated from deep-sea water of the Indian Ocean.</title>
        <authorList>
            <person name="Lai Q.Sr."/>
            <person name="Liu X."/>
            <person name="Shao Z."/>
        </authorList>
    </citation>
    <scope>NUCLEOTIDE SEQUENCE [LARGE SCALE GENOMIC DNA]</scope>
    <source>
        <strain evidence="11 12">CIC4N-9</strain>
    </source>
</reference>
<dbReference type="GO" id="GO:0018104">
    <property type="term" value="P:peptidoglycan-protein cross-linking"/>
    <property type="evidence" value="ECO:0007669"/>
    <property type="project" value="TreeGrafter"/>
</dbReference>
<keyword evidence="6 9" id="KW-0133">Cell shape</keyword>
<evidence type="ECO:0000313" key="11">
    <source>
        <dbReference type="EMBL" id="PWE29548.1"/>
    </source>
</evidence>
<evidence type="ECO:0000256" key="6">
    <source>
        <dbReference type="ARBA" id="ARBA00022960"/>
    </source>
</evidence>
<keyword evidence="7 9" id="KW-0573">Peptidoglycan synthesis</keyword>
<organism evidence="11 12">
    <name type="scientific">Pararhodobacter marinus</name>
    <dbReference type="NCBI Taxonomy" id="2184063"/>
    <lineage>
        <taxon>Bacteria</taxon>
        <taxon>Pseudomonadati</taxon>
        <taxon>Pseudomonadota</taxon>
        <taxon>Alphaproteobacteria</taxon>
        <taxon>Rhodobacterales</taxon>
        <taxon>Paracoccaceae</taxon>
        <taxon>Pararhodobacter</taxon>
    </lineage>
</organism>
<accession>A0A2U2CCD2</accession>
<dbReference type="GeneID" id="94364692"/>
<dbReference type="InterPro" id="IPR050979">
    <property type="entry name" value="LD-transpeptidase"/>
</dbReference>
<evidence type="ECO:0000256" key="8">
    <source>
        <dbReference type="ARBA" id="ARBA00023316"/>
    </source>
</evidence>
<dbReference type="RefSeq" id="WP_109532662.1">
    <property type="nucleotide sequence ID" value="NZ_QEYD01000004.1"/>
</dbReference>
<comment type="caution">
    <text evidence="11">The sequence shown here is derived from an EMBL/GenBank/DDBJ whole genome shotgun (WGS) entry which is preliminary data.</text>
</comment>
<dbReference type="PROSITE" id="PS52029">
    <property type="entry name" value="LD_TPASE"/>
    <property type="match status" value="1"/>
</dbReference>
<dbReference type="EMBL" id="QEYD01000004">
    <property type="protein sequence ID" value="PWE29548.1"/>
    <property type="molecule type" value="Genomic_DNA"/>
</dbReference>
<dbReference type="Gene3D" id="2.40.440.10">
    <property type="entry name" value="L,D-transpeptidase catalytic domain-like"/>
    <property type="match status" value="1"/>
</dbReference>
<dbReference type="SUPFAM" id="SSF141523">
    <property type="entry name" value="L,D-transpeptidase catalytic domain-like"/>
    <property type="match status" value="1"/>
</dbReference>
<dbReference type="GO" id="GO:0008360">
    <property type="term" value="P:regulation of cell shape"/>
    <property type="evidence" value="ECO:0007669"/>
    <property type="project" value="UniProtKB-UniRule"/>
</dbReference>
<feature type="domain" description="L,D-TPase catalytic" evidence="10">
    <location>
        <begin position="71"/>
        <end position="219"/>
    </location>
</feature>
<dbReference type="Proteomes" id="UP000244940">
    <property type="component" value="Unassembled WGS sequence"/>
</dbReference>
<evidence type="ECO:0000256" key="1">
    <source>
        <dbReference type="ARBA" id="ARBA00004752"/>
    </source>
</evidence>
<dbReference type="CDD" id="cd16913">
    <property type="entry name" value="YkuD_like"/>
    <property type="match status" value="1"/>
</dbReference>
<dbReference type="OrthoDB" id="9795305at2"/>
<dbReference type="GO" id="GO:0016757">
    <property type="term" value="F:glycosyltransferase activity"/>
    <property type="evidence" value="ECO:0007669"/>
    <property type="project" value="UniProtKB-KW"/>
</dbReference>
<comment type="caution">
    <text evidence="9">Lacks conserved residue(s) required for the propagation of feature annotation.</text>
</comment>